<accession>A0A448W9T3</accession>
<comment type="caution">
    <text evidence="3">The sequence shown here is derived from an EMBL/GenBank/DDBJ whole genome shotgun (WGS) entry which is preliminary data.</text>
</comment>
<keyword evidence="1" id="KW-0539">Nucleus</keyword>
<dbReference type="AlphaFoldDB" id="A0A448W9T3"/>
<dbReference type="Proteomes" id="UP000784294">
    <property type="component" value="Unassembled WGS sequence"/>
</dbReference>
<dbReference type="InterPro" id="IPR032453">
    <property type="entry name" value="PKNOX/Meis_N"/>
</dbReference>
<evidence type="ECO:0000259" key="2">
    <source>
        <dbReference type="Pfam" id="PF16493"/>
    </source>
</evidence>
<evidence type="ECO:0000256" key="1">
    <source>
        <dbReference type="ARBA" id="ARBA00023242"/>
    </source>
</evidence>
<dbReference type="Pfam" id="PF16493">
    <property type="entry name" value="Meis_PKNOX_N"/>
    <property type="match status" value="1"/>
</dbReference>
<dbReference type="OrthoDB" id="10056939at2759"/>
<organism evidence="3 4">
    <name type="scientific">Protopolystoma xenopodis</name>
    <dbReference type="NCBI Taxonomy" id="117903"/>
    <lineage>
        <taxon>Eukaryota</taxon>
        <taxon>Metazoa</taxon>
        <taxon>Spiralia</taxon>
        <taxon>Lophotrochozoa</taxon>
        <taxon>Platyhelminthes</taxon>
        <taxon>Monogenea</taxon>
        <taxon>Polyopisthocotylea</taxon>
        <taxon>Polystomatidea</taxon>
        <taxon>Polystomatidae</taxon>
        <taxon>Protopolystoma</taxon>
    </lineage>
</organism>
<sequence length="153" mass="16342">MVLEIETHPIYPLLALIFDKCELATCTPRDLNQSQASGVNQLVGGPVGTNSSVTGGPGGGIGLGDVWSSESFNEDILVFAKELDQSSYSGEICKIQVSATKCFMDASDMAQVGGCRMREQPNRMCPAFGRILVGLPDHSDRLDRALSISYVGL</sequence>
<dbReference type="EMBL" id="CAAALY010000168">
    <property type="protein sequence ID" value="VEL06643.1"/>
    <property type="molecule type" value="Genomic_DNA"/>
</dbReference>
<name>A0A448W9T3_9PLAT</name>
<keyword evidence="4" id="KW-1185">Reference proteome</keyword>
<protein>
    <recommendedName>
        <fullName evidence="2">MEIS N-terminal domain-containing protein</fullName>
    </recommendedName>
</protein>
<proteinExistence type="predicted"/>
<feature type="domain" description="MEIS N-terminal" evidence="2">
    <location>
        <begin position="4"/>
        <end position="37"/>
    </location>
</feature>
<evidence type="ECO:0000313" key="4">
    <source>
        <dbReference type="Proteomes" id="UP000784294"/>
    </source>
</evidence>
<gene>
    <name evidence="3" type="ORF">PXEA_LOCUS83</name>
</gene>
<reference evidence="3" key="1">
    <citation type="submission" date="2018-11" db="EMBL/GenBank/DDBJ databases">
        <authorList>
            <consortium name="Pathogen Informatics"/>
        </authorList>
    </citation>
    <scope>NUCLEOTIDE SEQUENCE</scope>
</reference>
<evidence type="ECO:0000313" key="3">
    <source>
        <dbReference type="EMBL" id="VEL06643.1"/>
    </source>
</evidence>